<keyword evidence="5" id="KW-0256">Endoplasmic reticulum</keyword>
<feature type="region of interest" description="Disordered" evidence="8">
    <location>
        <begin position="95"/>
        <end position="123"/>
    </location>
</feature>
<evidence type="ECO:0000256" key="6">
    <source>
        <dbReference type="ARBA" id="ARBA00022989"/>
    </source>
</evidence>
<dbReference type="Pfam" id="PF08449">
    <property type="entry name" value="UAA"/>
    <property type="match status" value="1"/>
</dbReference>
<dbReference type="WBParaSite" id="TTAC_0001135301-mRNA-1">
    <property type="protein sequence ID" value="TTAC_0001135301-mRNA-1"/>
    <property type="gene ID" value="TTAC_0001135301"/>
</dbReference>
<keyword evidence="11" id="KW-1185">Reference proteome</keyword>
<name>A0A0R3XCS6_HYDTA</name>
<keyword evidence="3" id="KW-0813">Transport</keyword>
<dbReference type="EMBL" id="UYWX01023692">
    <property type="protein sequence ID" value="VDM36316.1"/>
    <property type="molecule type" value="Genomic_DNA"/>
</dbReference>
<dbReference type="GO" id="GO:0005789">
    <property type="term" value="C:endoplasmic reticulum membrane"/>
    <property type="evidence" value="ECO:0007669"/>
    <property type="project" value="UniProtKB-SubCell"/>
</dbReference>
<evidence type="ECO:0000256" key="2">
    <source>
        <dbReference type="ARBA" id="ARBA00010694"/>
    </source>
</evidence>
<dbReference type="AlphaFoldDB" id="A0A0R3XCS6"/>
<keyword evidence="4 9" id="KW-0812">Transmembrane</keyword>
<feature type="transmembrane region" description="Helical" evidence="9">
    <location>
        <begin position="20"/>
        <end position="46"/>
    </location>
</feature>
<evidence type="ECO:0000256" key="8">
    <source>
        <dbReference type="SAM" id="MobiDB-lite"/>
    </source>
</evidence>
<keyword evidence="6 9" id="KW-1133">Transmembrane helix</keyword>
<protein>
    <submittedName>
        <fullName evidence="12">TPT domain-containing protein</fullName>
    </submittedName>
</protein>
<feature type="transmembrane region" description="Helical" evidence="9">
    <location>
        <begin position="58"/>
        <end position="88"/>
    </location>
</feature>
<evidence type="ECO:0000313" key="10">
    <source>
        <dbReference type="EMBL" id="VDM36316.1"/>
    </source>
</evidence>
<dbReference type="Proteomes" id="UP000274429">
    <property type="component" value="Unassembled WGS sequence"/>
</dbReference>
<comment type="similarity">
    <text evidence="2">Belongs to the nucleotide-sugar transporter family. SLC35B subfamily.</text>
</comment>
<evidence type="ECO:0000256" key="7">
    <source>
        <dbReference type="ARBA" id="ARBA00023136"/>
    </source>
</evidence>
<evidence type="ECO:0000313" key="11">
    <source>
        <dbReference type="Proteomes" id="UP000274429"/>
    </source>
</evidence>
<dbReference type="PANTHER" id="PTHR10778">
    <property type="entry name" value="SOLUTE CARRIER FAMILY 35 MEMBER B"/>
    <property type="match status" value="1"/>
</dbReference>
<dbReference type="OrthoDB" id="78344at2759"/>
<evidence type="ECO:0000313" key="12">
    <source>
        <dbReference type="WBParaSite" id="TTAC_0001135301-mRNA-1"/>
    </source>
</evidence>
<dbReference type="InterPro" id="IPR037185">
    <property type="entry name" value="EmrE-like"/>
</dbReference>
<dbReference type="GO" id="GO:0005460">
    <property type="term" value="F:UDP-glucose transmembrane transporter activity"/>
    <property type="evidence" value="ECO:0007669"/>
    <property type="project" value="TreeGrafter"/>
</dbReference>
<dbReference type="GO" id="GO:0005459">
    <property type="term" value="F:UDP-galactose transmembrane transporter activity"/>
    <property type="evidence" value="ECO:0007669"/>
    <property type="project" value="TreeGrafter"/>
</dbReference>
<reference evidence="12" key="1">
    <citation type="submission" date="2017-02" db="UniProtKB">
        <authorList>
            <consortium name="WormBaseParasite"/>
        </authorList>
    </citation>
    <scope>IDENTIFICATION</scope>
</reference>
<dbReference type="GO" id="GO:0000139">
    <property type="term" value="C:Golgi membrane"/>
    <property type="evidence" value="ECO:0007669"/>
    <property type="project" value="TreeGrafter"/>
</dbReference>
<dbReference type="SUPFAM" id="SSF103481">
    <property type="entry name" value="Multidrug resistance efflux transporter EmrE"/>
    <property type="match status" value="1"/>
</dbReference>
<reference evidence="10 11" key="2">
    <citation type="submission" date="2018-11" db="EMBL/GenBank/DDBJ databases">
        <authorList>
            <consortium name="Pathogen Informatics"/>
        </authorList>
    </citation>
    <scope>NUCLEOTIDE SEQUENCE [LARGE SCALE GENOMIC DNA]</scope>
</reference>
<keyword evidence="7 9" id="KW-0472">Membrane</keyword>
<organism evidence="12">
    <name type="scientific">Hydatigena taeniaeformis</name>
    <name type="common">Feline tapeworm</name>
    <name type="synonym">Taenia taeniaeformis</name>
    <dbReference type="NCBI Taxonomy" id="6205"/>
    <lineage>
        <taxon>Eukaryota</taxon>
        <taxon>Metazoa</taxon>
        <taxon>Spiralia</taxon>
        <taxon>Lophotrochozoa</taxon>
        <taxon>Platyhelminthes</taxon>
        <taxon>Cestoda</taxon>
        <taxon>Eucestoda</taxon>
        <taxon>Cyclophyllidea</taxon>
        <taxon>Taeniidae</taxon>
        <taxon>Hydatigera</taxon>
    </lineage>
</organism>
<feature type="compositionally biased region" description="Polar residues" evidence="8">
    <location>
        <begin position="108"/>
        <end position="123"/>
    </location>
</feature>
<dbReference type="InterPro" id="IPR013657">
    <property type="entry name" value="SCL35B1-4/HUT1"/>
</dbReference>
<evidence type="ECO:0000256" key="3">
    <source>
        <dbReference type="ARBA" id="ARBA00022448"/>
    </source>
</evidence>
<dbReference type="STRING" id="6205.A0A0R3XCS6"/>
<comment type="subcellular location">
    <subcellularLocation>
        <location evidence="1">Endoplasmic reticulum membrane</location>
        <topology evidence="1">Multi-pass membrane protein</topology>
    </subcellularLocation>
</comment>
<proteinExistence type="inferred from homology"/>
<evidence type="ECO:0000256" key="5">
    <source>
        <dbReference type="ARBA" id="ARBA00022824"/>
    </source>
</evidence>
<evidence type="ECO:0000256" key="9">
    <source>
        <dbReference type="SAM" id="Phobius"/>
    </source>
</evidence>
<evidence type="ECO:0000256" key="4">
    <source>
        <dbReference type="ARBA" id="ARBA00022692"/>
    </source>
</evidence>
<evidence type="ECO:0000256" key="1">
    <source>
        <dbReference type="ARBA" id="ARBA00004477"/>
    </source>
</evidence>
<sequence>MPTGEVVSFFVFIKKYPYAVFNILLFGIVSAVGQMFIYTMIVNFGSLMCSIVTTTRKFFTVLASVLLFGHTLSTHQMVGAAFVFMGLLTDQTLGKHNSLRPDSPLPQTPVSHTHSVSSRTKRE</sequence>
<dbReference type="PANTHER" id="PTHR10778:SF10">
    <property type="entry name" value="SOLUTE CARRIER FAMILY 35 MEMBER B1"/>
    <property type="match status" value="1"/>
</dbReference>
<accession>A0A0R3XCS6</accession>
<gene>
    <name evidence="10" type="ORF">TTAC_LOCUS11336</name>
</gene>